<evidence type="ECO:0000256" key="9">
    <source>
        <dbReference type="SAM" id="Phobius"/>
    </source>
</evidence>
<comment type="subcellular location">
    <subcellularLocation>
        <location evidence="1">Membrane</location>
        <topology evidence="1">Multi-pass membrane protein</topology>
    </subcellularLocation>
</comment>
<evidence type="ECO:0000256" key="8">
    <source>
        <dbReference type="SAM" id="MobiDB-lite"/>
    </source>
</evidence>
<dbReference type="PRINTS" id="PR00169">
    <property type="entry name" value="KCHANNEL"/>
</dbReference>
<dbReference type="OrthoDB" id="9799090at2"/>
<dbReference type="GO" id="GO:0005249">
    <property type="term" value="F:voltage-gated potassium channel activity"/>
    <property type="evidence" value="ECO:0007669"/>
    <property type="project" value="InterPro"/>
</dbReference>
<evidence type="ECO:0000256" key="6">
    <source>
        <dbReference type="ARBA" id="ARBA00023136"/>
    </source>
</evidence>
<evidence type="ECO:0000256" key="2">
    <source>
        <dbReference type="ARBA" id="ARBA00022448"/>
    </source>
</evidence>
<sequence>MIGDVMDLTARRAALLISVFTLSIAIAGGVVMWIVDRQDFPTLGSGMWFAMQSITTVGYGDRVPTSTEGRVIATLVIIAGLGFMSVITATITAIFVESARRKRRVPAEITLDHIADRLDQIERLMHERLEPDQGGADRGDGERLQRGPRM</sequence>
<dbReference type="InterPro" id="IPR013099">
    <property type="entry name" value="K_chnl_dom"/>
</dbReference>
<name>A0A660L047_9ACTN</name>
<dbReference type="EMBL" id="RBIL01000002">
    <property type="protein sequence ID" value="RKQ86272.1"/>
    <property type="molecule type" value="Genomic_DNA"/>
</dbReference>
<feature type="transmembrane region" description="Helical" evidence="9">
    <location>
        <begin position="71"/>
        <end position="96"/>
    </location>
</feature>
<evidence type="ECO:0000256" key="4">
    <source>
        <dbReference type="ARBA" id="ARBA00022989"/>
    </source>
</evidence>
<keyword evidence="2" id="KW-0813">Transport</keyword>
<keyword evidence="5" id="KW-0406">Ion transport</keyword>
<accession>A0A660L047</accession>
<evidence type="ECO:0000256" key="5">
    <source>
        <dbReference type="ARBA" id="ARBA00023065"/>
    </source>
</evidence>
<proteinExistence type="predicted"/>
<feature type="domain" description="Potassium channel" evidence="10">
    <location>
        <begin position="22"/>
        <end position="96"/>
    </location>
</feature>
<feature type="region of interest" description="Disordered" evidence="8">
    <location>
        <begin position="127"/>
        <end position="150"/>
    </location>
</feature>
<gene>
    <name evidence="11" type="ORF">C8N24_4282</name>
</gene>
<keyword evidence="12" id="KW-1185">Reference proteome</keyword>
<feature type="transmembrane region" description="Helical" evidence="9">
    <location>
        <begin position="12"/>
        <end position="35"/>
    </location>
</feature>
<keyword evidence="4 9" id="KW-1133">Transmembrane helix</keyword>
<dbReference type="SUPFAM" id="SSF81324">
    <property type="entry name" value="Voltage-gated potassium channels"/>
    <property type="match status" value="1"/>
</dbReference>
<evidence type="ECO:0000313" key="12">
    <source>
        <dbReference type="Proteomes" id="UP000278962"/>
    </source>
</evidence>
<dbReference type="InterPro" id="IPR028325">
    <property type="entry name" value="VG_K_chnl"/>
</dbReference>
<evidence type="ECO:0000256" key="7">
    <source>
        <dbReference type="ARBA" id="ARBA00023303"/>
    </source>
</evidence>
<keyword evidence="7" id="KW-0407">Ion channel</keyword>
<comment type="caution">
    <text evidence="11">The sequence shown here is derived from an EMBL/GenBank/DDBJ whole genome shotgun (WGS) entry which is preliminary data.</text>
</comment>
<keyword evidence="3 9" id="KW-0812">Transmembrane</keyword>
<evidence type="ECO:0000256" key="1">
    <source>
        <dbReference type="ARBA" id="ARBA00004141"/>
    </source>
</evidence>
<dbReference type="Gene3D" id="1.10.287.70">
    <property type="match status" value="1"/>
</dbReference>
<keyword evidence="6 9" id="KW-0472">Membrane</keyword>
<organism evidence="11 12">
    <name type="scientific">Solirubrobacter pauli</name>
    <dbReference type="NCBI Taxonomy" id="166793"/>
    <lineage>
        <taxon>Bacteria</taxon>
        <taxon>Bacillati</taxon>
        <taxon>Actinomycetota</taxon>
        <taxon>Thermoleophilia</taxon>
        <taxon>Solirubrobacterales</taxon>
        <taxon>Solirubrobacteraceae</taxon>
        <taxon>Solirubrobacter</taxon>
    </lineage>
</organism>
<reference evidence="11 12" key="1">
    <citation type="submission" date="2018-10" db="EMBL/GenBank/DDBJ databases">
        <title>Genomic Encyclopedia of Archaeal and Bacterial Type Strains, Phase II (KMG-II): from individual species to whole genera.</title>
        <authorList>
            <person name="Goeker M."/>
        </authorList>
    </citation>
    <scope>NUCLEOTIDE SEQUENCE [LARGE SCALE GENOMIC DNA]</scope>
    <source>
        <strain evidence="11 12">DSM 14954</strain>
    </source>
</reference>
<evidence type="ECO:0000259" key="10">
    <source>
        <dbReference type="Pfam" id="PF07885"/>
    </source>
</evidence>
<dbReference type="RefSeq" id="WP_121257885.1">
    <property type="nucleotide sequence ID" value="NZ_RBIL01000002.1"/>
</dbReference>
<protein>
    <submittedName>
        <fullName evidence="11">Ion channel</fullName>
    </submittedName>
</protein>
<dbReference type="GO" id="GO:0008076">
    <property type="term" value="C:voltage-gated potassium channel complex"/>
    <property type="evidence" value="ECO:0007669"/>
    <property type="project" value="InterPro"/>
</dbReference>
<dbReference type="Pfam" id="PF07885">
    <property type="entry name" value="Ion_trans_2"/>
    <property type="match status" value="1"/>
</dbReference>
<evidence type="ECO:0000313" key="11">
    <source>
        <dbReference type="EMBL" id="RKQ86272.1"/>
    </source>
</evidence>
<evidence type="ECO:0000256" key="3">
    <source>
        <dbReference type="ARBA" id="ARBA00022692"/>
    </source>
</evidence>
<dbReference type="Proteomes" id="UP000278962">
    <property type="component" value="Unassembled WGS sequence"/>
</dbReference>
<dbReference type="PANTHER" id="PTHR11537">
    <property type="entry name" value="VOLTAGE-GATED POTASSIUM CHANNEL"/>
    <property type="match status" value="1"/>
</dbReference>
<dbReference type="AlphaFoldDB" id="A0A660L047"/>
<dbReference type="PANTHER" id="PTHR11537:SF254">
    <property type="entry name" value="POTASSIUM VOLTAGE-GATED CHANNEL PROTEIN SHAB"/>
    <property type="match status" value="1"/>
</dbReference>
<dbReference type="GO" id="GO:0001508">
    <property type="term" value="P:action potential"/>
    <property type="evidence" value="ECO:0007669"/>
    <property type="project" value="TreeGrafter"/>
</dbReference>